<reference evidence="3" key="2">
    <citation type="submission" date="2014-07" db="EMBL/GenBank/DDBJ databases">
        <authorList>
            <person name="Hull J."/>
        </authorList>
    </citation>
    <scope>NUCLEOTIDE SEQUENCE</scope>
</reference>
<dbReference type="PANTHER" id="PTHR18947:SF28">
    <property type="entry name" value="GIRDIN, ISOFORM A"/>
    <property type="match status" value="1"/>
</dbReference>
<feature type="coiled-coil region" evidence="1">
    <location>
        <begin position="624"/>
        <end position="732"/>
    </location>
</feature>
<dbReference type="AlphaFoldDB" id="A0A0A9WFF4"/>
<feature type="compositionally biased region" description="Basic and acidic residues" evidence="2">
    <location>
        <begin position="111"/>
        <end position="123"/>
    </location>
</feature>
<feature type="region of interest" description="Disordered" evidence="2">
    <location>
        <begin position="962"/>
        <end position="1049"/>
    </location>
</feature>
<feature type="coiled-coil region" evidence="1">
    <location>
        <begin position="559"/>
        <end position="593"/>
    </location>
</feature>
<feature type="compositionally biased region" description="Acidic residues" evidence="2">
    <location>
        <begin position="257"/>
        <end position="267"/>
    </location>
</feature>
<feature type="compositionally biased region" description="Basic and acidic residues" evidence="2">
    <location>
        <begin position="276"/>
        <end position="286"/>
    </location>
</feature>
<feature type="compositionally biased region" description="Basic and acidic residues" evidence="2">
    <location>
        <begin position="1040"/>
        <end position="1049"/>
    </location>
</feature>
<organism evidence="3">
    <name type="scientific">Lygus hesperus</name>
    <name type="common">Western plant bug</name>
    <dbReference type="NCBI Taxonomy" id="30085"/>
    <lineage>
        <taxon>Eukaryota</taxon>
        <taxon>Metazoa</taxon>
        <taxon>Ecdysozoa</taxon>
        <taxon>Arthropoda</taxon>
        <taxon>Hexapoda</taxon>
        <taxon>Insecta</taxon>
        <taxon>Pterygota</taxon>
        <taxon>Neoptera</taxon>
        <taxon>Paraneoptera</taxon>
        <taxon>Hemiptera</taxon>
        <taxon>Heteroptera</taxon>
        <taxon>Panheteroptera</taxon>
        <taxon>Cimicomorpha</taxon>
        <taxon>Miridae</taxon>
        <taxon>Mirini</taxon>
        <taxon>Lygus</taxon>
    </lineage>
</organism>
<feature type="compositionally biased region" description="Pro residues" evidence="2">
    <location>
        <begin position="962"/>
        <end position="978"/>
    </location>
</feature>
<evidence type="ECO:0000256" key="2">
    <source>
        <dbReference type="SAM" id="MobiDB-lite"/>
    </source>
</evidence>
<evidence type="ECO:0000256" key="1">
    <source>
        <dbReference type="SAM" id="Coils"/>
    </source>
</evidence>
<keyword evidence="1" id="KW-0175">Coiled coil</keyword>
<feature type="region of interest" description="Disordered" evidence="2">
    <location>
        <begin position="1"/>
        <end position="306"/>
    </location>
</feature>
<name>A0A0A9WFF4_LYGHE</name>
<gene>
    <name evidence="3" type="primary">Tango1_3</name>
    <name evidence="3" type="ORF">CM83_86096</name>
</gene>
<dbReference type="GO" id="GO:0031122">
    <property type="term" value="P:cytoplasmic microtubule organization"/>
    <property type="evidence" value="ECO:0007669"/>
    <property type="project" value="TreeGrafter"/>
</dbReference>
<dbReference type="GO" id="GO:0051959">
    <property type="term" value="F:dynein light intermediate chain binding"/>
    <property type="evidence" value="ECO:0007669"/>
    <property type="project" value="TreeGrafter"/>
</dbReference>
<feature type="compositionally biased region" description="Polar residues" evidence="2">
    <location>
        <begin position="217"/>
        <end position="245"/>
    </location>
</feature>
<feature type="region of interest" description="Disordered" evidence="2">
    <location>
        <begin position="349"/>
        <end position="373"/>
    </location>
</feature>
<proteinExistence type="predicted"/>
<dbReference type="PANTHER" id="PTHR18947">
    <property type="entry name" value="HOOK PROTEINS"/>
    <property type="match status" value="1"/>
</dbReference>
<feature type="compositionally biased region" description="Polar residues" evidence="2">
    <location>
        <begin position="1029"/>
        <end position="1039"/>
    </location>
</feature>
<reference evidence="3" key="1">
    <citation type="journal article" date="2014" name="PLoS ONE">
        <title>Transcriptome-Based Identification of ABC Transporters in the Western Tarnished Plant Bug Lygus hesperus.</title>
        <authorList>
            <person name="Hull J.J."/>
            <person name="Chaney K."/>
            <person name="Geib S.M."/>
            <person name="Fabrick J.A."/>
            <person name="Brent C.S."/>
            <person name="Walsh D."/>
            <person name="Lavine L.C."/>
        </authorList>
    </citation>
    <scope>NUCLEOTIDE SEQUENCE</scope>
</reference>
<dbReference type="GO" id="GO:0008017">
    <property type="term" value="F:microtubule binding"/>
    <property type="evidence" value="ECO:0007669"/>
    <property type="project" value="TreeGrafter"/>
</dbReference>
<evidence type="ECO:0000313" key="3">
    <source>
        <dbReference type="EMBL" id="JAG05253.1"/>
    </source>
</evidence>
<dbReference type="GO" id="GO:0005737">
    <property type="term" value="C:cytoplasm"/>
    <property type="evidence" value="ECO:0007669"/>
    <property type="project" value="TreeGrafter"/>
</dbReference>
<protein>
    <submittedName>
        <fullName evidence="3">Transport and Golgi organization protein 1</fullName>
    </submittedName>
</protein>
<dbReference type="GO" id="GO:0005815">
    <property type="term" value="C:microtubule organizing center"/>
    <property type="evidence" value="ECO:0007669"/>
    <property type="project" value="TreeGrafter"/>
</dbReference>
<dbReference type="GO" id="GO:0030705">
    <property type="term" value="P:cytoskeleton-dependent intracellular transport"/>
    <property type="evidence" value="ECO:0007669"/>
    <property type="project" value="TreeGrafter"/>
</dbReference>
<feature type="coiled-coil region" evidence="1">
    <location>
        <begin position="759"/>
        <end position="814"/>
    </location>
</feature>
<sequence>MLPLLGDHSLPFGNDPKEPETQKSGNQENNSSESITTDPQTSLEAGDKPEEANTESTQAASEDETSVAQNVISEQPEEQQVISEQPVTDHNLSNVSTDTAHKPSDPIVEQSSKDDGLDDKPSEIEDPNLQKNLSDPGVPVTSDSGPIIPLSRLSEEPAHNKLANPVDSDNKSDPESPTPHNDASEEETKPVNQLVADIQPTDQSKTMGKSEELSPETLPSNAGSTDPAEISQNNQVESEQLPTQPDRSEVSDREVVDEISADSEEDSNINIQSPMTEDHSGNEDHSVMSQVPSESETGDSVNATVDPGITEVPARASFSFSSNLEFVDPRVSDPAVPSTSPVIDIPVVTEVPKIEPEPTDIPPITQTDESVPHVDEPITAPPPPEPEIVDEAVTIQSEVYPEPPLVQEDSSDSWYSGIFSAFSMFSSHEAETEVIPSTAGTPEVTPKFQEDEKSETCSTETCDGQPQISLGMEKEENYLAFDQVWLSPRGMILLIITAAAVLLFSLGHYYLENLKRDVELVSKYNDLAGKLFIEQKEKEMLTEQLASVNESMTQISFDTTKYDEEISDLKSLVQKYKEEKSSIEEKEKETRKKFMMVDKNYNELRNMLSQNKQKGERSALILDIKNLKESIAGNNIEIASLKEQLIEKKEEIKSLNARIVEFMDTQKELEQNVEKAISENHETAHKYQDNIAKLEKTIEESTAARVKLEKECTQLKKERESLAIEKELAESSLQKFQRLKPSTDALSEWLDAKEVRVSLLAAEKKVEELAMIRDDLIRENSLLEEKQSTLIFDFEQLNEKYEKAEKDKIEALTKLQVLSDYFKEKESQLQEELGTRESLWLQKQSDDRTIYEQMRALREENTSFKNQNETLKREILDQEASFKKLITSAEEKAHENWVALRHQERRLKEAQMEASQLRSRLTALEATGDNSDDKMNKGEVNGDIPSYGSATSPPFMMYPEFVPPPPLLTTTPSRPPPLGRISSPPLGDFTPPPPLVPYEMFLPPSPPPPAPHVLHKPQPLDGSHRIQKDSQSSNHSNESAPDRPRRNKR</sequence>
<dbReference type="EMBL" id="GBHO01038351">
    <property type="protein sequence ID" value="JAG05253.1"/>
    <property type="molecule type" value="Transcribed_RNA"/>
</dbReference>
<feature type="coiled-coil region" evidence="1">
    <location>
        <begin position="900"/>
        <end position="927"/>
    </location>
</feature>
<feature type="compositionally biased region" description="Polar residues" evidence="2">
    <location>
        <begin position="22"/>
        <end position="43"/>
    </location>
</feature>
<feature type="compositionally biased region" description="Polar residues" evidence="2">
    <location>
        <begin position="287"/>
        <end position="303"/>
    </location>
</feature>
<accession>A0A0A9WFF4</accession>
<feature type="compositionally biased region" description="Basic and acidic residues" evidence="2">
    <location>
        <begin position="246"/>
        <end position="256"/>
    </location>
</feature>
<dbReference type="Gene3D" id="1.10.287.1490">
    <property type="match status" value="1"/>
</dbReference>
<feature type="compositionally biased region" description="Polar residues" evidence="2">
    <location>
        <begin position="54"/>
        <end position="98"/>
    </location>
</feature>